<dbReference type="EMBL" id="JBBUTF010000004">
    <property type="protein sequence ID" value="MEK8025222.1"/>
    <property type="molecule type" value="Genomic_DNA"/>
</dbReference>
<gene>
    <name evidence="1" type="ORF">AACH11_04505</name>
</gene>
<sequence length="471" mass="51273">MNAPALAQDLDAAVLTPPAAKRRGGSTRASAPVTMPAATEVPDLQAIAAVQDDELRCEQALAAMRHACRASDVELLAHAAALAMPTTDPEPVRLSLYGHLAQCRSVPLQAPDENRLFLLRRANGSPIGLLRLRAGGRIHGQASAGAELPTQWQVRDGSIELHMADGRLCSRLGLHAVAWGLRQHLGEATQDGGLHVLSEVRCPYSRLRMLDAELVGPFGAMFGTDAMVPVPMPERPLVLIAQPHTGAQRLLRLLNSSADVLVDGELMHPHTIGLHGQDLRQDHAGALYGVRAKDPVYFARLMLARSHHADGRVLHEVPVRGLTLNPAHGQAVLDWAIDEPGVTVLHLVRDNLLAEYASTLTAAGEAPRRGLLHFDAERFGRFVQMKQRYLQQMQQRLDARTGAWAEIETSAFTRQNVVQLLDFVLEGAGSRASLPAAALARQRPERTLERFANPNDVRRALAEVGREDWAT</sequence>
<dbReference type="Gene3D" id="3.40.50.300">
    <property type="entry name" value="P-loop containing nucleotide triphosphate hydrolases"/>
    <property type="match status" value="1"/>
</dbReference>
<name>A0ABU9B5T2_9BURK</name>
<keyword evidence="2" id="KW-1185">Reference proteome</keyword>
<dbReference type="InterPro" id="IPR027417">
    <property type="entry name" value="P-loop_NTPase"/>
</dbReference>
<reference evidence="1 2" key="1">
    <citation type="submission" date="2024-04" db="EMBL/GenBank/DDBJ databases">
        <title>Novel species of the genus Ideonella isolated from streams.</title>
        <authorList>
            <person name="Lu H."/>
        </authorList>
    </citation>
    <scope>NUCLEOTIDE SEQUENCE [LARGE SCALE GENOMIC DNA]</scope>
    <source>
        <strain evidence="1 2">BYS139W</strain>
    </source>
</reference>
<organism evidence="1 2">
    <name type="scientific">Pseudaquabacterium rugosum</name>
    <dbReference type="NCBI Taxonomy" id="2984194"/>
    <lineage>
        <taxon>Bacteria</taxon>
        <taxon>Pseudomonadati</taxon>
        <taxon>Pseudomonadota</taxon>
        <taxon>Betaproteobacteria</taxon>
        <taxon>Burkholderiales</taxon>
        <taxon>Sphaerotilaceae</taxon>
        <taxon>Pseudaquabacterium</taxon>
    </lineage>
</organism>
<accession>A0ABU9B5T2</accession>
<dbReference type="Proteomes" id="UP001368500">
    <property type="component" value="Unassembled WGS sequence"/>
</dbReference>
<evidence type="ECO:0000313" key="1">
    <source>
        <dbReference type="EMBL" id="MEK8025222.1"/>
    </source>
</evidence>
<protein>
    <submittedName>
        <fullName evidence="1">Uncharacterized protein</fullName>
    </submittedName>
</protein>
<proteinExistence type="predicted"/>
<evidence type="ECO:0000313" key="2">
    <source>
        <dbReference type="Proteomes" id="UP001368500"/>
    </source>
</evidence>
<dbReference type="RefSeq" id="WP_341373010.1">
    <property type="nucleotide sequence ID" value="NZ_JBBUTF010000004.1"/>
</dbReference>
<comment type="caution">
    <text evidence="1">The sequence shown here is derived from an EMBL/GenBank/DDBJ whole genome shotgun (WGS) entry which is preliminary data.</text>
</comment>